<feature type="region of interest" description="Disordered" evidence="1">
    <location>
        <begin position="357"/>
        <end position="424"/>
    </location>
</feature>
<feature type="compositionally biased region" description="Polar residues" evidence="1">
    <location>
        <begin position="624"/>
        <end position="653"/>
    </location>
</feature>
<feature type="region of interest" description="Disordered" evidence="1">
    <location>
        <begin position="745"/>
        <end position="983"/>
    </location>
</feature>
<feature type="compositionally biased region" description="Basic residues" evidence="1">
    <location>
        <begin position="804"/>
        <end position="813"/>
    </location>
</feature>
<keyword evidence="3" id="KW-1185">Reference proteome</keyword>
<feature type="compositionally biased region" description="Polar residues" evidence="1">
    <location>
        <begin position="969"/>
        <end position="983"/>
    </location>
</feature>
<feature type="region of interest" description="Disordered" evidence="1">
    <location>
        <begin position="132"/>
        <end position="231"/>
    </location>
</feature>
<sequence>MSSRHQRKPPVWIETDPAKIAKSKAAHVQRTLTSRTGIPTPPTSSSKCGGLAKGVNKENMLGLAKRSDGQKGYWTPPTSVKGREHVNDVRRDNVTTPVPFRGASPLCGVMVNGSKSRGSRLNVFRDGCREFDESAEETKETSMREGLKRSRENLDRTTRIGKFSSHALAQTRQSDESRLPSHSLAKFSPAVTGECSHGPSLSPLNDNEPQTPQRQQNSLEEESPYDYTPLAGEETMTPYLQLYYGHARKNDGASGVQLLTRARNMDEKEKIPEAELTRTTGMDSKGRIETLAVGPQTTSQVHNKCHRKRRLDSSLLSDQNEVLLQPSKKPKLPLTAVQTNIPTKNYFSRDLTGRAAAPISSPRVTTSARSSPCELSPPKLNTGMPKQRSSPRGMKRLSMPSSSPLSSPPPCKNTKLNPNDRVNHSIDNTSFPAIKQHQETLFVLPAKPQAITSPSGREGKQGGFQAVEMNAETLFALNPRKDNGKEGAIVGKMESLWPASKTKENPQSLKHSIRQGQGGNYTNLRGQSLSEGDDMKSLTTSYPTGVLKEATKAGQLAESPIKMKCFEKLDASSPCAELFATSPAKNIKNELDQSPLSTQSPEGDKISSSHPDLRNTIPPGMFSPHNSPLSPQTPYSEATTPTQPIRESQFSQQPHYSQVFGHLPFSPESDESVVSGLGETFHDPGFHAASLTRPVFIPDTNAASLPTTVPSNLVIGSGQKNSCIRKSHARPVPLPLQETNRHLPFKNEDGKAYSSATKRKRKLRMEISIGTSSASPSMLGSDDSNTSGIQSRSPAHIQSPNRSVNRKLPKRPLKHDDWEDFDGGEDRSQAEIDVNVFKKSKMHKAKTTPSSGKIKSKANEKSVIKSWVKGKGQKSTQSESSQTTLPQSGFFELKKKKHSTSIMKEPGPCFEFEESETENETCQGEIKPEKGPSSNRDLSGKPLGKAPAPPPHPSLRKGGIRELRRRTRQSQGFPSPIGTQTFATQSLPLGNHQDLKDDELPIFQSPSIPNAKLPSSMGLEQTEIADSSQLTDFGVQTPASTRAWERRILGLEG</sequence>
<feature type="compositionally biased region" description="Low complexity" evidence="1">
    <location>
        <begin position="869"/>
        <end position="884"/>
    </location>
</feature>
<evidence type="ECO:0000313" key="2">
    <source>
        <dbReference type="EMBL" id="WVN88593.1"/>
    </source>
</evidence>
<feature type="compositionally biased region" description="Basic and acidic residues" evidence="1">
    <location>
        <begin position="132"/>
        <end position="158"/>
    </location>
</feature>
<name>A0AAJ8JU89_9TREE</name>
<evidence type="ECO:0000313" key="3">
    <source>
        <dbReference type="Proteomes" id="UP000094043"/>
    </source>
</evidence>
<organism evidence="2 3">
    <name type="scientific">Cryptococcus depauperatus CBS 7841</name>
    <dbReference type="NCBI Taxonomy" id="1295531"/>
    <lineage>
        <taxon>Eukaryota</taxon>
        <taxon>Fungi</taxon>
        <taxon>Dikarya</taxon>
        <taxon>Basidiomycota</taxon>
        <taxon>Agaricomycotina</taxon>
        <taxon>Tremellomycetes</taxon>
        <taxon>Tremellales</taxon>
        <taxon>Cryptococcaceae</taxon>
        <taxon>Cryptococcus</taxon>
    </lineage>
</organism>
<reference evidence="2" key="1">
    <citation type="submission" date="2016-06" db="EMBL/GenBank/DDBJ databases">
        <authorList>
            <person name="Cuomo C."/>
            <person name="Litvintseva A."/>
            <person name="Heitman J."/>
            <person name="Chen Y."/>
            <person name="Sun S."/>
            <person name="Springer D."/>
            <person name="Dromer F."/>
            <person name="Young S."/>
            <person name="Zeng Q."/>
            <person name="Chapman S."/>
            <person name="Gujja S."/>
            <person name="Saif S."/>
            <person name="Birren B."/>
        </authorList>
    </citation>
    <scope>NUCLEOTIDE SEQUENCE</scope>
    <source>
        <strain evidence="2">CBS 7841</strain>
    </source>
</reference>
<proteinExistence type="predicted"/>
<accession>A0AAJ8JU89</accession>
<gene>
    <name evidence="2" type="ORF">L203_103804</name>
</gene>
<feature type="compositionally biased region" description="Polar residues" evidence="1">
    <location>
        <begin position="769"/>
        <end position="803"/>
    </location>
</feature>
<reference evidence="2" key="2">
    <citation type="journal article" date="2022" name="Elife">
        <title>Obligate sexual reproduction of a homothallic fungus closely related to the Cryptococcus pathogenic species complex.</title>
        <authorList>
            <person name="Passer A.R."/>
            <person name="Clancey S.A."/>
            <person name="Shea T."/>
            <person name="David-Palma M."/>
            <person name="Averette A.F."/>
            <person name="Boekhout T."/>
            <person name="Porcel B.M."/>
            <person name="Nowrousian M."/>
            <person name="Cuomo C.A."/>
            <person name="Sun S."/>
            <person name="Heitman J."/>
            <person name="Coelho M.A."/>
        </authorList>
    </citation>
    <scope>NUCLEOTIDE SEQUENCE</scope>
    <source>
        <strain evidence="2">CBS 7841</strain>
    </source>
</reference>
<dbReference type="Proteomes" id="UP000094043">
    <property type="component" value="Chromosome 4"/>
</dbReference>
<dbReference type="RefSeq" id="XP_066069293.1">
    <property type="nucleotide sequence ID" value="XM_066213196.1"/>
</dbReference>
<feature type="compositionally biased region" description="Polar residues" evidence="1">
    <location>
        <begin position="592"/>
        <end position="601"/>
    </location>
</feature>
<protein>
    <submittedName>
        <fullName evidence="2">Uncharacterized protein</fullName>
    </submittedName>
</protein>
<dbReference type="AlphaFoldDB" id="A0AAJ8JU89"/>
<dbReference type="KEGG" id="cdep:91088014"/>
<dbReference type="EMBL" id="CP143787">
    <property type="protein sequence ID" value="WVN88593.1"/>
    <property type="molecule type" value="Genomic_DNA"/>
</dbReference>
<feature type="compositionally biased region" description="Polar residues" evidence="1">
    <location>
        <begin position="32"/>
        <end position="47"/>
    </location>
</feature>
<reference evidence="2" key="3">
    <citation type="submission" date="2024-01" db="EMBL/GenBank/DDBJ databases">
        <authorList>
            <person name="Coelho M.A."/>
            <person name="David-Palma M."/>
            <person name="Shea T."/>
            <person name="Sun S."/>
            <person name="Cuomo C.A."/>
            <person name="Heitman J."/>
        </authorList>
    </citation>
    <scope>NUCLEOTIDE SEQUENCE</scope>
    <source>
        <strain evidence="2">CBS 7841</strain>
    </source>
</reference>
<evidence type="ECO:0000256" key="1">
    <source>
        <dbReference type="SAM" id="MobiDB-lite"/>
    </source>
</evidence>
<feature type="compositionally biased region" description="Polar residues" evidence="1">
    <location>
        <begin position="202"/>
        <end position="218"/>
    </location>
</feature>
<feature type="compositionally biased region" description="Basic and acidic residues" evidence="1">
    <location>
        <begin position="602"/>
        <end position="613"/>
    </location>
</feature>
<feature type="region of interest" description="Disordered" evidence="1">
    <location>
        <begin position="592"/>
        <end position="653"/>
    </location>
</feature>
<feature type="region of interest" description="Disordered" evidence="1">
    <location>
        <begin position="32"/>
        <end position="53"/>
    </location>
</feature>
<dbReference type="GeneID" id="91088014"/>